<dbReference type="Gene3D" id="2.60.120.10">
    <property type="entry name" value="Jelly Rolls"/>
    <property type="match status" value="1"/>
</dbReference>
<sequence>MQPHTLEPYLAEHPFLKGLEPKHLKIIVGCASNVRFDAGQFILREGEEANNFYIIRHGKVSLEIFTQDRGPITIQTIGEGEVLGWSWLIPPYHWHYDARALELTRAIALDGKCLRAKCEQDHDLGYELLKRFAYIITQRLEATRLQLLDIYGVHV</sequence>
<protein>
    <submittedName>
        <fullName evidence="2">Transcriptional regulator Crp/Fnr family</fullName>
    </submittedName>
</protein>
<dbReference type="InterPro" id="IPR014710">
    <property type="entry name" value="RmlC-like_jellyroll"/>
</dbReference>
<dbReference type="SUPFAM" id="SSF51206">
    <property type="entry name" value="cAMP-binding domain-like"/>
    <property type="match status" value="1"/>
</dbReference>
<evidence type="ECO:0000313" key="2">
    <source>
        <dbReference type="EMBL" id="GAN35232.1"/>
    </source>
</evidence>
<dbReference type="PANTHER" id="PTHR24567:SF74">
    <property type="entry name" value="HTH-TYPE TRANSCRIPTIONAL REGULATOR ARCR"/>
    <property type="match status" value="1"/>
</dbReference>
<keyword evidence="3" id="KW-1185">Reference proteome</keyword>
<dbReference type="SMART" id="SM00100">
    <property type="entry name" value="cNMP"/>
    <property type="match status" value="1"/>
</dbReference>
<dbReference type="RefSeq" id="WP_052565316.1">
    <property type="nucleotide sequence ID" value="NZ_BAFN01000001.1"/>
</dbReference>
<evidence type="ECO:0000313" key="3">
    <source>
        <dbReference type="Proteomes" id="UP000032309"/>
    </source>
</evidence>
<dbReference type="InterPro" id="IPR018490">
    <property type="entry name" value="cNMP-bd_dom_sf"/>
</dbReference>
<dbReference type="CDD" id="cd00038">
    <property type="entry name" value="CAP_ED"/>
    <property type="match status" value="1"/>
</dbReference>
<comment type="caution">
    <text evidence="2">The sequence shown here is derived from an EMBL/GenBank/DDBJ whole genome shotgun (WGS) entry which is preliminary data.</text>
</comment>
<dbReference type="PANTHER" id="PTHR24567">
    <property type="entry name" value="CRP FAMILY TRANSCRIPTIONAL REGULATORY PROTEIN"/>
    <property type="match status" value="1"/>
</dbReference>
<organism evidence="2 3">
    <name type="scientific">Candidatus Brocadia sinica JPN1</name>
    <dbReference type="NCBI Taxonomy" id="1197129"/>
    <lineage>
        <taxon>Bacteria</taxon>
        <taxon>Pseudomonadati</taxon>
        <taxon>Planctomycetota</taxon>
        <taxon>Candidatus Brocadiia</taxon>
        <taxon>Candidatus Brocadiales</taxon>
        <taxon>Candidatus Brocadiaceae</taxon>
        <taxon>Candidatus Brocadia</taxon>
    </lineage>
</organism>
<dbReference type="InterPro" id="IPR050397">
    <property type="entry name" value="Env_Response_Regulators"/>
</dbReference>
<dbReference type="Pfam" id="PF00027">
    <property type="entry name" value="cNMP_binding"/>
    <property type="match status" value="1"/>
</dbReference>
<dbReference type="PROSITE" id="PS50042">
    <property type="entry name" value="CNMP_BINDING_3"/>
    <property type="match status" value="1"/>
</dbReference>
<name>A0ABQ0K3B2_9BACT</name>
<evidence type="ECO:0000259" key="1">
    <source>
        <dbReference type="PROSITE" id="PS50042"/>
    </source>
</evidence>
<feature type="domain" description="Cyclic nucleotide-binding" evidence="1">
    <location>
        <begin position="15"/>
        <end position="84"/>
    </location>
</feature>
<dbReference type="Proteomes" id="UP000032309">
    <property type="component" value="Unassembled WGS sequence"/>
</dbReference>
<dbReference type="EMBL" id="BAFN01000001">
    <property type="protein sequence ID" value="GAN35232.1"/>
    <property type="molecule type" value="Genomic_DNA"/>
</dbReference>
<gene>
    <name evidence="2" type="ORF">BROSI_A3781</name>
</gene>
<proteinExistence type="predicted"/>
<dbReference type="InterPro" id="IPR000595">
    <property type="entry name" value="cNMP-bd_dom"/>
</dbReference>
<reference evidence="3" key="1">
    <citation type="journal article" date="2015" name="Genome Announc.">
        <title>Draft Genome Sequence of an Anaerobic Ammonium-Oxidizing Bacterium, "Candidatus Brocadia sinica".</title>
        <authorList>
            <person name="Oshiki M."/>
            <person name="Shinyako-Hata K."/>
            <person name="Satoh H."/>
            <person name="Okabe S."/>
        </authorList>
    </citation>
    <scope>NUCLEOTIDE SEQUENCE [LARGE SCALE GENOMIC DNA]</scope>
    <source>
        <strain evidence="3">JPN1</strain>
    </source>
</reference>
<accession>A0ABQ0K3B2</accession>